<evidence type="ECO:0000313" key="2">
    <source>
        <dbReference type="EMBL" id="SDH45002.1"/>
    </source>
</evidence>
<dbReference type="STRING" id="702745.SAMN05421818_10458"/>
<organism evidence="2 3">
    <name type="scientific">Myroides phaeus</name>
    <dbReference type="NCBI Taxonomy" id="702745"/>
    <lineage>
        <taxon>Bacteria</taxon>
        <taxon>Pseudomonadati</taxon>
        <taxon>Bacteroidota</taxon>
        <taxon>Flavobacteriia</taxon>
        <taxon>Flavobacteriales</taxon>
        <taxon>Flavobacteriaceae</taxon>
        <taxon>Myroides</taxon>
    </lineage>
</organism>
<evidence type="ECO:0000256" key="1">
    <source>
        <dbReference type="SAM" id="SignalP"/>
    </source>
</evidence>
<evidence type="ECO:0008006" key="4">
    <source>
        <dbReference type="Google" id="ProtNLM"/>
    </source>
</evidence>
<accession>A0A1G8CHW6</accession>
<dbReference type="EMBL" id="FNDQ01000004">
    <property type="protein sequence ID" value="SDH45002.1"/>
    <property type="molecule type" value="Genomic_DNA"/>
</dbReference>
<keyword evidence="3" id="KW-1185">Reference proteome</keyword>
<proteinExistence type="predicted"/>
<keyword evidence="1" id="KW-0732">Signal</keyword>
<feature type="signal peptide" evidence="1">
    <location>
        <begin position="1"/>
        <end position="25"/>
    </location>
</feature>
<name>A0A1G8CHW6_9FLAO</name>
<reference evidence="3" key="1">
    <citation type="submission" date="2016-10" db="EMBL/GenBank/DDBJ databases">
        <authorList>
            <person name="Varghese N."/>
            <person name="Submissions S."/>
        </authorList>
    </citation>
    <scope>NUCLEOTIDE SEQUENCE [LARGE SCALE GENOMIC DNA]</scope>
    <source>
        <strain evidence="3">DSM 23313</strain>
    </source>
</reference>
<dbReference type="RefSeq" id="WP_143021850.1">
    <property type="nucleotide sequence ID" value="NZ_FNDQ01000004.1"/>
</dbReference>
<dbReference type="PROSITE" id="PS51257">
    <property type="entry name" value="PROKAR_LIPOPROTEIN"/>
    <property type="match status" value="1"/>
</dbReference>
<sequence>MKRLLTLYVALIAVFGLLFLQSCSAESEITTFDQARTMEFNRVNLEKKWLTTFYAFTPDCPARIRTSLQLSSVEINLKDSHFSLLDRYSLIEDKGTYKFDGDEITLHSSSDEVLKLLIKTFNSEELILEVLDHPYLKEIELINIK</sequence>
<feature type="chain" id="PRO_5017202851" description="Lipocalin-like domain-containing protein" evidence="1">
    <location>
        <begin position="26"/>
        <end position="145"/>
    </location>
</feature>
<dbReference type="AlphaFoldDB" id="A0A1G8CHW6"/>
<protein>
    <recommendedName>
        <fullName evidence="4">Lipocalin-like domain-containing protein</fullName>
    </recommendedName>
</protein>
<gene>
    <name evidence="2" type="ORF">SAMN05421818_10458</name>
</gene>
<evidence type="ECO:0000313" key="3">
    <source>
        <dbReference type="Proteomes" id="UP000243588"/>
    </source>
</evidence>
<dbReference type="Proteomes" id="UP000243588">
    <property type="component" value="Unassembled WGS sequence"/>
</dbReference>